<dbReference type="AlphaFoldDB" id="A0A8J2M014"/>
<reference evidence="2" key="1">
    <citation type="submission" date="2021-09" db="EMBL/GenBank/DDBJ databases">
        <authorList>
            <consortium name="Pathogen Informatics"/>
        </authorList>
    </citation>
    <scope>NUCLEOTIDE SEQUENCE</scope>
</reference>
<dbReference type="OrthoDB" id="5813112at2759"/>
<accession>A0A8J2M014</accession>
<evidence type="ECO:0000259" key="1">
    <source>
        <dbReference type="Pfam" id="PF01847"/>
    </source>
</evidence>
<evidence type="ECO:0000313" key="3">
    <source>
        <dbReference type="Proteomes" id="UP000746747"/>
    </source>
</evidence>
<dbReference type="Pfam" id="PF01847">
    <property type="entry name" value="VHL"/>
    <property type="match status" value="1"/>
</dbReference>
<sequence length="155" mass="18241">MSVNESRIDSFILEEIFVPRYKSVRNLEEVNIRFINNSRDTVDLCWIDFQGNLVRYLKLGSREVVKLTTFIGHCWIARFIRNGAAAQFLPDRTEVFVITRRFLHTALVFITQKVPTLFEAAVEHIGELFHEQQCILRRLPVPELVKVYHLCFVFI</sequence>
<dbReference type="InterPro" id="IPR024053">
    <property type="entry name" value="VHL_beta_dom"/>
</dbReference>
<evidence type="ECO:0000313" key="2">
    <source>
        <dbReference type="EMBL" id="CAG9533063.1"/>
    </source>
</evidence>
<keyword evidence="3" id="KW-1185">Reference proteome</keyword>
<dbReference type="Proteomes" id="UP000746747">
    <property type="component" value="Unassembled WGS sequence"/>
</dbReference>
<comment type="caution">
    <text evidence="2">The sequence shown here is derived from an EMBL/GenBank/DDBJ whole genome shotgun (WGS) entry which is preliminary data.</text>
</comment>
<name>A0A8J2M014_9BILA</name>
<dbReference type="SUPFAM" id="SSF49468">
    <property type="entry name" value="VHL"/>
    <property type="match status" value="1"/>
</dbReference>
<proteinExistence type="predicted"/>
<gene>
    <name evidence="2" type="ORF">CJOHNSTONI_LOCUS3323</name>
</gene>
<protein>
    <recommendedName>
        <fullName evidence="1">von Hippel-Lindau disease tumour suppressor beta domain-containing protein</fullName>
    </recommendedName>
</protein>
<dbReference type="InterPro" id="IPR037140">
    <property type="entry name" value="VHL_beta_dom_sf"/>
</dbReference>
<dbReference type="InterPro" id="IPR036208">
    <property type="entry name" value="VHL_sf"/>
</dbReference>
<organism evidence="2 3">
    <name type="scientific">Cercopithifilaria johnstoni</name>
    <dbReference type="NCBI Taxonomy" id="2874296"/>
    <lineage>
        <taxon>Eukaryota</taxon>
        <taxon>Metazoa</taxon>
        <taxon>Ecdysozoa</taxon>
        <taxon>Nematoda</taxon>
        <taxon>Chromadorea</taxon>
        <taxon>Rhabditida</taxon>
        <taxon>Spirurina</taxon>
        <taxon>Spiruromorpha</taxon>
        <taxon>Filarioidea</taxon>
        <taxon>Onchocercidae</taxon>
        <taxon>Cercopithifilaria</taxon>
    </lineage>
</organism>
<dbReference type="Gene3D" id="2.60.40.780">
    <property type="entry name" value="von Hippel-Lindau disease tumour suppressor, beta domain"/>
    <property type="match status" value="1"/>
</dbReference>
<feature type="domain" description="von Hippel-Lindau disease tumour suppressor beta" evidence="1">
    <location>
        <begin position="23"/>
        <end position="98"/>
    </location>
</feature>
<dbReference type="EMBL" id="CAKAEH010001182">
    <property type="protein sequence ID" value="CAG9533063.1"/>
    <property type="molecule type" value="Genomic_DNA"/>
</dbReference>